<reference evidence="3 4" key="1">
    <citation type="submission" date="2018-03" db="EMBL/GenBank/DDBJ databases">
        <authorList>
            <person name="Keele B.F."/>
        </authorList>
    </citation>
    <scope>NUCLEOTIDE SEQUENCE [LARGE SCALE GENOMIC DNA]</scope>
    <source>
        <strain evidence="3 4">CECT 8626</strain>
    </source>
</reference>
<keyword evidence="1" id="KW-0472">Membrane</keyword>
<feature type="transmembrane region" description="Helical" evidence="1">
    <location>
        <begin position="330"/>
        <end position="355"/>
    </location>
</feature>
<keyword evidence="4" id="KW-1185">Reference proteome</keyword>
<feature type="transmembrane region" description="Helical" evidence="1">
    <location>
        <begin position="582"/>
        <end position="603"/>
    </location>
</feature>
<gene>
    <name evidence="3" type="ORF">DEA8626_01618</name>
</gene>
<feature type="transmembrane region" description="Helical" evidence="1">
    <location>
        <begin position="101"/>
        <end position="118"/>
    </location>
</feature>
<accession>A0A2R8B628</accession>
<feature type="transmembrane region" description="Helical" evidence="1">
    <location>
        <begin position="519"/>
        <end position="539"/>
    </location>
</feature>
<dbReference type="EMBL" id="OMOQ01000001">
    <property type="protein sequence ID" value="SPH18088.1"/>
    <property type="molecule type" value="Genomic_DNA"/>
</dbReference>
<feature type="transmembrane region" description="Helical" evidence="1">
    <location>
        <begin position="164"/>
        <end position="187"/>
    </location>
</feature>
<feature type="transmembrane region" description="Helical" evidence="1">
    <location>
        <begin position="375"/>
        <end position="399"/>
    </location>
</feature>
<feature type="transmembrane region" description="Helical" evidence="1">
    <location>
        <begin position="411"/>
        <end position="431"/>
    </location>
</feature>
<feature type="transmembrane region" description="Helical" evidence="1">
    <location>
        <begin position="551"/>
        <end position="570"/>
    </location>
</feature>
<feature type="transmembrane region" description="Helical" evidence="1">
    <location>
        <begin position="199"/>
        <end position="220"/>
    </location>
</feature>
<keyword evidence="1" id="KW-1133">Transmembrane helix</keyword>
<evidence type="ECO:0000313" key="3">
    <source>
        <dbReference type="EMBL" id="SPH18088.1"/>
    </source>
</evidence>
<proteinExistence type="predicted"/>
<dbReference type="AlphaFoldDB" id="A0A2R8B628"/>
<feature type="transmembrane region" description="Helical" evidence="1">
    <location>
        <begin position="139"/>
        <end position="158"/>
    </location>
</feature>
<dbReference type="Proteomes" id="UP000244924">
    <property type="component" value="Unassembled WGS sequence"/>
</dbReference>
<organism evidence="3 4">
    <name type="scientific">Albidovulum aquaemixtae</name>
    <dbReference type="NCBI Taxonomy" id="1542388"/>
    <lineage>
        <taxon>Bacteria</taxon>
        <taxon>Pseudomonadati</taxon>
        <taxon>Pseudomonadota</taxon>
        <taxon>Alphaproteobacteria</taxon>
        <taxon>Rhodobacterales</taxon>
        <taxon>Paracoccaceae</taxon>
        <taxon>Albidovulum</taxon>
    </lineage>
</organism>
<name>A0A2R8B628_9RHOB</name>
<feature type="transmembrane region" description="Helical" evidence="1">
    <location>
        <begin position="35"/>
        <end position="55"/>
    </location>
</feature>
<keyword evidence="1" id="KW-0812">Transmembrane</keyword>
<feature type="transmembrane region" description="Helical" evidence="1">
    <location>
        <begin position="279"/>
        <end position="306"/>
    </location>
</feature>
<dbReference type="InterPro" id="IPR038731">
    <property type="entry name" value="RgtA/B/C-like"/>
</dbReference>
<evidence type="ECO:0000259" key="2">
    <source>
        <dbReference type="Pfam" id="PF13231"/>
    </source>
</evidence>
<feature type="transmembrane region" description="Helical" evidence="1">
    <location>
        <begin position="489"/>
        <end position="512"/>
    </location>
</feature>
<protein>
    <recommendedName>
        <fullName evidence="2">Glycosyltransferase RgtA/B/C/D-like domain-containing protein</fullName>
    </recommendedName>
</protein>
<feature type="domain" description="Glycosyltransferase RgtA/B/C/D-like" evidence="2">
    <location>
        <begin position="295"/>
        <end position="421"/>
    </location>
</feature>
<sequence>MERLIGPIAALAAVLALLGAYWAPMLLPASGEGPVIAPADRWMLCVLAFALGVLAHSIRREAAMFGVLAFIFLLGGAAQLYMTEPLWFPSLRLRPTNGREWLMAAIMGVEAVTALWALRKLEMPALWSEAAERLGARRIGVFLALTFAFAVPILSYIARGALAAYLAHVAAGAVLILVHFALLLAMSQVKSPVTGLRRVAPIMPALFAVGAGLALAQFSFERLPHVEDEVAYLIQAKTFAGGALTLPAPPEAAQPGLDYYLLEISDGRWYSTSLPGWPALLAVGLMLGVPWLINPLLAGISVLLAYDITRRKAGRDEADFVALMMASSPWILAAAASLMPHMLTLTLLLAAWWLILRAPVGSAKSGRRLFGAGLAMGWIFATRPLDGLVVGGLTGLWLLMGAGSGGRISRITPYAAGAVAAGALLLVHNWHLTGSPLTLPLSAYLDRHWAPGANAYGFGPDIGPPGGWVWLDLWAGHSPLEALLNTFNLVVSLQLELLGWSVGSLALLYAYFLWQRERLVFDAAMVVVIVAIVFALSLYWFADSYYFGPRYWFLAAFPLLYLSARGYGALRRIFPGTNESGIVRIDTILGLCCLFGLFVFTPWRGVMKFNEYENFHSTYRTELAAGTFGNAVVIIDEPGDEGSAFILNDPWLTDPDRPIFLNDTGTLDEDALRAAFPGREIMRFRPDWDLPEDR</sequence>
<dbReference type="Pfam" id="PF13231">
    <property type="entry name" value="PMT_2"/>
    <property type="match status" value="1"/>
</dbReference>
<evidence type="ECO:0000256" key="1">
    <source>
        <dbReference type="SAM" id="Phobius"/>
    </source>
</evidence>
<evidence type="ECO:0000313" key="4">
    <source>
        <dbReference type="Proteomes" id="UP000244924"/>
    </source>
</evidence>
<feature type="transmembrane region" description="Helical" evidence="1">
    <location>
        <begin position="62"/>
        <end position="81"/>
    </location>
</feature>